<keyword evidence="5" id="KW-0378">Hydrolase</keyword>
<dbReference type="InterPro" id="IPR036779">
    <property type="entry name" value="LysM_dom_sf"/>
</dbReference>
<organism evidence="9 10">
    <name type="scientific">Flavobacterium aquatile LMG 4008 = ATCC 11947</name>
    <dbReference type="NCBI Taxonomy" id="1453498"/>
    <lineage>
        <taxon>Bacteria</taxon>
        <taxon>Pseudomonadati</taxon>
        <taxon>Bacteroidota</taxon>
        <taxon>Flavobacteriia</taxon>
        <taxon>Flavobacteriales</taxon>
        <taxon>Flavobacteriaceae</taxon>
        <taxon>Flavobacterium</taxon>
    </lineage>
</organism>
<evidence type="ECO:0000256" key="5">
    <source>
        <dbReference type="ARBA" id="ARBA00022801"/>
    </source>
</evidence>
<dbReference type="InterPro" id="IPR000064">
    <property type="entry name" value="NLP_P60_dom"/>
</dbReference>
<proteinExistence type="inferred from homology"/>
<dbReference type="eggNOG" id="COG1388">
    <property type="taxonomic scope" value="Bacteria"/>
</dbReference>
<evidence type="ECO:0008006" key="11">
    <source>
        <dbReference type="Google" id="ProtNLM"/>
    </source>
</evidence>
<dbReference type="Pfam" id="PF00877">
    <property type="entry name" value="NLPC_P60"/>
    <property type="match status" value="1"/>
</dbReference>
<dbReference type="Gene3D" id="3.90.1720.10">
    <property type="entry name" value="endopeptidase domain like (from Nostoc punctiforme)"/>
    <property type="match status" value="1"/>
</dbReference>
<dbReference type="GO" id="GO:0008234">
    <property type="term" value="F:cysteine-type peptidase activity"/>
    <property type="evidence" value="ECO:0007669"/>
    <property type="project" value="UniProtKB-KW"/>
</dbReference>
<dbReference type="PROSITE" id="PS51935">
    <property type="entry name" value="NLPC_P60"/>
    <property type="match status" value="1"/>
</dbReference>
<gene>
    <name evidence="9" type="ORF">LG45_09335</name>
</gene>
<name>A0A095SUX6_9FLAO</name>
<dbReference type="SUPFAM" id="SSF54106">
    <property type="entry name" value="LysM domain"/>
    <property type="match status" value="3"/>
</dbReference>
<dbReference type="RefSeq" id="WP_035126336.1">
    <property type="nucleotide sequence ID" value="NZ_JRHH01000003.1"/>
</dbReference>
<protein>
    <recommendedName>
        <fullName evidence="11">Glycoside hydrolase</fullName>
    </recommendedName>
</protein>
<dbReference type="OrthoDB" id="9807055at2"/>
<evidence type="ECO:0000256" key="2">
    <source>
        <dbReference type="ARBA" id="ARBA00022670"/>
    </source>
</evidence>
<keyword evidence="6" id="KW-0788">Thiol protease</keyword>
<dbReference type="Pfam" id="PF01476">
    <property type="entry name" value="LysM"/>
    <property type="match status" value="3"/>
</dbReference>
<dbReference type="GO" id="GO:0006508">
    <property type="term" value="P:proteolysis"/>
    <property type="evidence" value="ECO:0007669"/>
    <property type="project" value="UniProtKB-KW"/>
</dbReference>
<keyword evidence="2" id="KW-0645">Protease</keyword>
<dbReference type="EMBL" id="JRHH01000003">
    <property type="protein sequence ID" value="KGD68471.1"/>
    <property type="molecule type" value="Genomic_DNA"/>
</dbReference>
<evidence type="ECO:0000256" key="1">
    <source>
        <dbReference type="ARBA" id="ARBA00007074"/>
    </source>
</evidence>
<dbReference type="InterPro" id="IPR018392">
    <property type="entry name" value="LysM"/>
</dbReference>
<accession>A0A095SUX6</accession>
<dbReference type="Gene3D" id="3.10.350.10">
    <property type="entry name" value="LysM domain"/>
    <property type="match status" value="3"/>
</dbReference>
<dbReference type="SUPFAM" id="SSF54001">
    <property type="entry name" value="Cysteine proteinases"/>
    <property type="match status" value="1"/>
</dbReference>
<sequence length="382" mass="42112">MKFNTLFILIAFFVSAISSAQKIIKHKVKSGESIYLIAKKYDVTQAEIFDLNPKLKGAVLGLKQEVKIPNKKYKPEEKKPKVAKNEAVVMAKTEKSTSSEPYIIHKVEAKETLYSLSKKYNVSMESICDLNPELKTGNLKVGAKLKFVNPNPTPVVAENNTPTNTNEVAEVSNVDVVHKVLPKETLYRISKQFGVTVDELVKLNPGVENGLPVDYLLLIKKGSSSTSIIEVADKQAVETASAEIENKVIPVGNLAKAQFLIEKASEHLGTRYRSGGTTSAGFDCSGLMFSTFKSLDITLPRSSHEMARYGTKIDKSQAQKGDLIFFATFGGSRVSHVGMVTEVLDDEIKFIHSSTSSGVIYSSTKERYYARTFVQVNRVIAE</sequence>
<dbReference type="eggNOG" id="COG0791">
    <property type="taxonomic scope" value="Bacteria"/>
</dbReference>
<evidence type="ECO:0000256" key="4">
    <source>
        <dbReference type="ARBA" id="ARBA00022737"/>
    </source>
</evidence>
<dbReference type="PANTHER" id="PTHR47360">
    <property type="entry name" value="MUREIN DD-ENDOPEPTIDASE MEPS/MUREIN LD-CARBOXYPEPTIDASE"/>
    <property type="match status" value="1"/>
</dbReference>
<dbReference type="PANTHER" id="PTHR47360:SF1">
    <property type="entry name" value="ENDOPEPTIDASE NLPC-RELATED"/>
    <property type="match status" value="1"/>
</dbReference>
<evidence type="ECO:0000256" key="3">
    <source>
        <dbReference type="ARBA" id="ARBA00022729"/>
    </source>
</evidence>
<dbReference type="CDD" id="cd00118">
    <property type="entry name" value="LysM"/>
    <property type="match status" value="3"/>
</dbReference>
<dbReference type="InterPro" id="IPR038765">
    <property type="entry name" value="Papain-like_cys_pep_sf"/>
</dbReference>
<dbReference type="STRING" id="1453498.LG45_09335"/>
<reference evidence="9 10" key="1">
    <citation type="submission" date="2014-09" db="EMBL/GenBank/DDBJ databases">
        <title>Whole Genome Shotgun of Flavobacterium aquatile LMG 4008.</title>
        <authorList>
            <person name="Gale A.N."/>
            <person name="Pipes S.E."/>
            <person name="Newman J.D."/>
        </authorList>
    </citation>
    <scope>NUCLEOTIDE SEQUENCE [LARGE SCALE GENOMIC DNA]</scope>
    <source>
        <strain evidence="9 10">LMG 4008</strain>
    </source>
</reference>
<dbReference type="AlphaFoldDB" id="A0A095SUX6"/>
<dbReference type="PROSITE" id="PS51782">
    <property type="entry name" value="LYSM"/>
    <property type="match status" value="3"/>
</dbReference>
<feature type="domain" description="NlpC/P60" evidence="8">
    <location>
        <begin position="254"/>
        <end position="380"/>
    </location>
</feature>
<keyword evidence="10" id="KW-1185">Reference proteome</keyword>
<evidence type="ECO:0000313" key="10">
    <source>
        <dbReference type="Proteomes" id="UP000029554"/>
    </source>
</evidence>
<evidence type="ECO:0000256" key="6">
    <source>
        <dbReference type="ARBA" id="ARBA00022807"/>
    </source>
</evidence>
<feature type="domain" description="LysM" evidence="7">
    <location>
        <begin position="176"/>
        <end position="219"/>
    </location>
</feature>
<keyword evidence="3" id="KW-0732">Signal</keyword>
<dbReference type="Proteomes" id="UP000029554">
    <property type="component" value="Unassembled WGS sequence"/>
</dbReference>
<comment type="caution">
    <text evidence="9">The sequence shown here is derived from an EMBL/GenBank/DDBJ whole genome shotgun (WGS) entry which is preliminary data.</text>
</comment>
<evidence type="ECO:0000259" key="8">
    <source>
        <dbReference type="PROSITE" id="PS51935"/>
    </source>
</evidence>
<keyword evidence="4" id="KW-0677">Repeat</keyword>
<feature type="domain" description="LysM" evidence="7">
    <location>
        <begin position="103"/>
        <end position="147"/>
    </location>
</feature>
<dbReference type="SMART" id="SM00257">
    <property type="entry name" value="LysM"/>
    <property type="match status" value="3"/>
</dbReference>
<dbReference type="InterPro" id="IPR052062">
    <property type="entry name" value="Murein_DD/LD_carboxypeptidase"/>
</dbReference>
<evidence type="ECO:0000313" key="9">
    <source>
        <dbReference type="EMBL" id="KGD68471.1"/>
    </source>
</evidence>
<comment type="similarity">
    <text evidence="1">Belongs to the peptidase C40 family.</text>
</comment>
<evidence type="ECO:0000259" key="7">
    <source>
        <dbReference type="PROSITE" id="PS51782"/>
    </source>
</evidence>
<feature type="domain" description="LysM" evidence="7">
    <location>
        <begin position="24"/>
        <end position="68"/>
    </location>
</feature>